<dbReference type="STRING" id="1172194.WQQ_42380"/>
<reference evidence="1 2" key="1">
    <citation type="journal article" date="2012" name="J. Bacteriol.">
        <title>Genome Sequence of n-Alkane-Degrading Hydrocarboniphaga effusa Strain AP103T (ATCC BAA-332T).</title>
        <authorList>
            <person name="Chang H.K."/>
            <person name="Zylstra G.J."/>
            <person name="Chae J.C."/>
        </authorList>
    </citation>
    <scope>NUCLEOTIDE SEQUENCE [LARGE SCALE GENOMIC DNA]</scope>
    <source>
        <strain evidence="1 2">AP103</strain>
    </source>
</reference>
<evidence type="ECO:0000313" key="2">
    <source>
        <dbReference type="Proteomes" id="UP000003704"/>
    </source>
</evidence>
<keyword evidence="2" id="KW-1185">Reference proteome</keyword>
<name>I8T296_9GAMM</name>
<gene>
    <name evidence="1" type="ORF">WQQ_42380</name>
</gene>
<sequence length="44" mass="5010">MQNSSHRCTCRGWVCRRGRERVSPVWGKVVGGRCKCLLQMDESG</sequence>
<accession>I8T296</accession>
<dbReference type="EMBL" id="AKGD01000004">
    <property type="protein sequence ID" value="EIT67803.1"/>
    <property type="molecule type" value="Genomic_DNA"/>
</dbReference>
<comment type="caution">
    <text evidence="1">The sequence shown here is derived from an EMBL/GenBank/DDBJ whole genome shotgun (WGS) entry which is preliminary data.</text>
</comment>
<proteinExistence type="predicted"/>
<organism evidence="1 2">
    <name type="scientific">Hydrocarboniphaga effusa AP103</name>
    <dbReference type="NCBI Taxonomy" id="1172194"/>
    <lineage>
        <taxon>Bacteria</taxon>
        <taxon>Pseudomonadati</taxon>
        <taxon>Pseudomonadota</taxon>
        <taxon>Gammaproteobacteria</taxon>
        <taxon>Nevskiales</taxon>
        <taxon>Nevskiaceae</taxon>
        <taxon>Hydrocarboniphaga</taxon>
    </lineage>
</organism>
<dbReference type="Proteomes" id="UP000003704">
    <property type="component" value="Unassembled WGS sequence"/>
</dbReference>
<dbReference type="AlphaFoldDB" id="I8T296"/>
<evidence type="ECO:0000313" key="1">
    <source>
        <dbReference type="EMBL" id="EIT67803.1"/>
    </source>
</evidence>
<protein>
    <submittedName>
        <fullName evidence="1">Uncharacterized protein</fullName>
    </submittedName>
</protein>